<evidence type="ECO:0000259" key="7">
    <source>
        <dbReference type="PROSITE" id="PS50850"/>
    </source>
</evidence>
<evidence type="ECO:0000256" key="3">
    <source>
        <dbReference type="ARBA" id="ARBA00022692"/>
    </source>
</evidence>
<dbReference type="OrthoDB" id="6133115at2759"/>
<keyword evidence="9" id="KW-1185">Reference proteome</keyword>
<evidence type="ECO:0000256" key="1">
    <source>
        <dbReference type="ARBA" id="ARBA00004141"/>
    </source>
</evidence>
<dbReference type="InterPro" id="IPR020846">
    <property type="entry name" value="MFS_dom"/>
</dbReference>
<reference evidence="8 9" key="1">
    <citation type="submission" date="2019-01" db="EMBL/GenBank/DDBJ databases">
        <authorList>
            <person name="Sayadi A."/>
        </authorList>
    </citation>
    <scope>NUCLEOTIDE SEQUENCE [LARGE SCALE GENOMIC DNA]</scope>
</reference>
<dbReference type="Proteomes" id="UP000410492">
    <property type="component" value="Unassembled WGS sequence"/>
</dbReference>
<feature type="domain" description="Major facilitator superfamily (MFS) profile" evidence="7">
    <location>
        <begin position="1"/>
        <end position="155"/>
    </location>
</feature>
<accession>A0A653DVS5</accession>
<sequence>MSTMVYAGLVLLLNTTTSFMTDHIGRRRAYMFSLGGCALVLWTLGVYFMIDEFQPQINLASFQWVPLAGLVCYTIFSAFGVAIIPTLMLGELFSASVKSKGLMILILVLGFGTSFMYQLFYFLNNRFGMFCPFILFAACSTVSSILTKWIVPETKGMTLEEIQQSLTKKKKKSSVARSGYVI</sequence>
<dbReference type="Pfam" id="PF00083">
    <property type="entry name" value="Sugar_tr"/>
    <property type="match status" value="1"/>
</dbReference>
<organism evidence="8 9">
    <name type="scientific">Callosobruchus maculatus</name>
    <name type="common">Southern cowpea weevil</name>
    <name type="synonym">Pulse bruchid</name>
    <dbReference type="NCBI Taxonomy" id="64391"/>
    <lineage>
        <taxon>Eukaryota</taxon>
        <taxon>Metazoa</taxon>
        <taxon>Ecdysozoa</taxon>
        <taxon>Arthropoda</taxon>
        <taxon>Hexapoda</taxon>
        <taxon>Insecta</taxon>
        <taxon>Pterygota</taxon>
        <taxon>Neoptera</taxon>
        <taxon>Endopterygota</taxon>
        <taxon>Coleoptera</taxon>
        <taxon>Polyphaga</taxon>
        <taxon>Cucujiformia</taxon>
        <taxon>Chrysomeloidea</taxon>
        <taxon>Chrysomelidae</taxon>
        <taxon>Bruchinae</taxon>
        <taxon>Bruchini</taxon>
        <taxon>Callosobruchus</taxon>
    </lineage>
</organism>
<evidence type="ECO:0000256" key="6">
    <source>
        <dbReference type="SAM" id="Phobius"/>
    </source>
</evidence>
<dbReference type="AlphaFoldDB" id="A0A653DVS5"/>
<dbReference type="EMBL" id="CAACVG010015270">
    <property type="protein sequence ID" value="VEN64313.1"/>
    <property type="molecule type" value="Genomic_DNA"/>
</dbReference>
<evidence type="ECO:0000256" key="2">
    <source>
        <dbReference type="ARBA" id="ARBA00022448"/>
    </source>
</evidence>
<dbReference type="PANTHER" id="PTHR48020:SF12">
    <property type="entry name" value="PROTON MYO-INOSITOL COTRANSPORTER"/>
    <property type="match status" value="1"/>
</dbReference>
<dbReference type="InterPro" id="IPR050814">
    <property type="entry name" value="Myo-inositol_Transporter"/>
</dbReference>
<feature type="transmembrane region" description="Helical" evidence="6">
    <location>
        <begin position="127"/>
        <end position="151"/>
    </location>
</feature>
<dbReference type="InterPro" id="IPR005828">
    <property type="entry name" value="MFS_sugar_transport-like"/>
</dbReference>
<feature type="transmembrane region" description="Helical" evidence="6">
    <location>
        <begin position="29"/>
        <end position="50"/>
    </location>
</feature>
<evidence type="ECO:0000256" key="4">
    <source>
        <dbReference type="ARBA" id="ARBA00022989"/>
    </source>
</evidence>
<comment type="subcellular location">
    <subcellularLocation>
        <location evidence="1">Membrane</location>
        <topology evidence="1">Multi-pass membrane protein</topology>
    </subcellularLocation>
</comment>
<evidence type="ECO:0000313" key="8">
    <source>
        <dbReference type="EMBL" id="VEN64313.1"/>
    </source>
</evidence>
<gene>
    <name evidence="8" type="ORF">CALMAC_LOCUS20869</name>
</gene>
<keyword evidence="2" id="KW-0813">Transport</keyword>
<dbReference type="GO" id="GO:0022857">
    <property type="term" value="F:transmembrane transporter activity"/>
    <property type="evidence" value="ECO:0007669"/>
    <property type="project" value="InterPro"/>
</dbReference>
<dbReference type="PROSITE" id="PS50850">
    <property type="entry name" value="MFS"/>
    <property type="match status" value="1"/>
</dbReference>
<evidence type="ECO:0000256" key="5">
    <source>
        <dbReference type="ARBA" id="ARBA00023136"/>
    </source>
</evidence>
<proteinExistence type="predicted"/>
<dbReference type="PANTHER" id="PTHR48020">
    <property type="entry name" value="PROTON MYO-INOSITOL COTRANSPORTER"/>
    <property type="match status" value="1"/>
</dbReference>
<dbReference type="GO" id="GO:0016020">
    <property type="term" value="C:membrane"/>
    <property type="evidence" value="ECO:0007669"/>
    <property type="project" value="UniProtKB-SubCell"/>
</dbReference>
<dbReference type="InterPro" id="IPR036259">
    <property type="entry name" value="MFS_trans_sf"/>
</dbReference>
<feature type="transmembrane region" description="Helical" evidence="6">
    <location>
        <begin position="101"/>
        <end position="121"/>
    </location>
</feature>
<name>A0A653DVS5_CALMS</name>
<feature type="transmembrane region" description="Helical" evidence="6">
    <location>
        <begin position="62"/>
        <end position="89"/>
    </location>
</feature>
<dbReference type="Gene3D" id="1.20.1250.20">
    <property type="entry name" value="MFS general substrate transporter like domains"/>
    <property type="match status" value="1"/>
</dbReference>
<keyword evidence="3 6" id="KW-0812">Transmembrane</keyword>
<protein>
    <recommendedName>
        <fullName evidence="7">Major facilitator superfamily (MFS) profile domain-containing protein</fullName>
    </recommendedName>
</protein>
<keyword evidence="4 6" id="KW-1133">Transmembrane helix</keyword>
<evidence type="ECO:0000313" key="9">
    <source>
        <dbReference type="Proteomes" id="UP000410492"/>
    </source>
</evidence>
<keyword evidence="5 6" id="KW-0472">Membrane</keyword>
<dbReference type="SUPFAM" id="SSF103473">
    <property type="entry name" value="MFS general substrate transporter"/>
    <property type="match status" value="1"/>
</dbReference>